<accession>A0A369QKB9</accession>
<dbReference type="InterPro" id="IPR019734">
    <property type="entry name" value="TPR_rpt"/>
</dbReference>
<feature type="compositionally biased region" description="Polar residues" evidence="2">
    <location>
        <begin position="180"/>
        <end position="216"/>
    </location>
</feature>
<proteinExistence type="predicted"/>
<keyword evidence="1" id="KW-0802">TPR repeat</keyword>
<dbReference type="RefSeq" id="WP_115372929.1">
    <property type="nucleotide sequence ID" value="NZ_QASA01000001.1"/>
</dbReference>
<reference evidence="3 4" key="1">
    <citation type="submission" date="2018-04" db="EMBL/GenBank/DDBJ databases">
        <title>Adhaeribacter sp. HMF7616 genome sequencing and assembly.</title>
        <authorList>
            <person name="Kang H."/>
            <person name="Kang J."/>
            <person name="Cha I."/>
            <person name="Kim H."/>
            <person name="Joh K."/>
        </authorList>
    </citation>
    <scope>NUCLEOTIDE SEQUENCE [LARGE SCALE GENOMIC DNA]</scope>
    <source>
        <strain evidence="3 4">HMF7616</strain>
    </source>
</reference>
<feature type="region of interest" description="Disordered" evidence="2">
    <location>
        <begin position="146"/>
        <end position="275"/>
    </location>
</feature>
<evidence type="ECO:0000256" key="1">
    <source>
        <dbReference type="PROSITE-ProRule" id="PRU00339"/>
    </source>
</evidence>
<gene>
    <name evidence="3" type="ORF">AHMF7616_02274</name>
</gene>
<protein>
    <submittedName>
        <fullName evidence="3">Uncharacterized protein</fullName>
    </submittedName>
</protein>
<dbReference type="EMBL" id="QASA01000001">
    <property type="protein sequence ID" value="RDC63666.1"/>
    <property type="molecule type" value="Genomic_DNA"/>
</dbReference>
<name>A0A369QKB9_9BACT</name>
<sequence>MKLVVAFTIFLAFFSQTLTKVARINHYLEEAQAAYTRKDFATAIYFYRYLNDSLQVRDREVKVNLAHAYFQRKNTQQALKYYQPLLTRTPPRISSLINLQLGVMMVPNDKTRALDYFKKALILNSQNEEARYNYELLKKYLLQHPEEKQSIPPPSRPEQAKAENLKPKENSSSGHKEDTQGSNQAEIPDLNNSDPLNLPQPNLNARNLENDANNPTTKKEWREESKRNSQQKELTGTLAGNTRGINNTGHENNNRGSGNNRTEENTAPGGSQTTYNALKEASITPEKARMLLEAMREAEVQYLQQIPRKGTKKTNSDKPNW</sequence>
<comment type="caution">
    <text evidence="3">The sequence shown here is derived from an EMBL/GenBank/DDBJ whole genome shotgun (WGS) entry which is preliminary data.</text>
</comment>
<feature type="repeat" description="TPR" evidence="1">
    <location>
        <begin position="59"/>
        <end position="92"/>
    </location>
</feature>
<dbReference type="InterPro" id="IPR011990">
    <property type="entry name" value="TPR-like_helical_dom_sf"/>
</dbReference>
<dbReference type="OrthoDB" id="597471at2"/>
<feature type="compositionally biased region" description="Basic and acidic residues" evidence="2">
    <location>
        <begin position="217"/>
        <end position="227"/>
    </location>
</feature>
<dbReference type="Proteomes" id="UP000253919">
    <property type="component" value="Unassembled WGS sequence"/>
</dbReference>
<evidence type="ECO:0000256" key="2">
    <source>
        <dbReference type="SAM" id="MobiDB-lite"/>
    </source>
</evidence>
<keyword evidence="4" id="KW-1185">Reference proteome</keyword>
<dbReference type="Gene3D" id="1.25.40.10">
    <property type="entry name" value="Tetratricopeptide repeat domain"/>
    <property type="match status" value="1"/>
</dbReference>
<dbReference type="AlphaFoldDB" id="A0A369QKB9"/>
<organism evidence="3 4">
    <name type="scientific">Adhaeribacter pallidiroseus</name>
    <dbReference type="NCBI Taxonomy" id="2072847"/>
    <lineage>
        <taxon>Bacteria</taxon>
        <taxon>Pseudomonadati</taxon>
        <taxon>Bacteroidota</taxon>
        <taxon>Cytophagia</taxon>
        <taxon>Cytophagales</taxon>
        <taxon>Hymenobacteraceae</taxon>
        <taxon>Adhaeribacter</taxon>
    </lineage>
</organism>
<feature type="compositionally biased region" description="Basic and acidic residues" evidence="2">
    <location>
        <begin position="158"/>
        <end position="179"/>
    </location>
</feature>
<feature type="compositionally biased region" description="Polar residues" evidence="2">
    <location>
        <begin position="231"/>
        <end position="260"/>
    </location>
</feature>
<evidence type="ECO:0000313" key="3">
    <source>
        <dbReference type="EMBL" id="RDC63666.1"/>
    </source>
</evidence>
<dbReference type="SUPFAM" id="SSF81901">
    <property type="entry name" value="HCP-like"/>
    <property type="match status" value="1"/>
</dbReference>
<dbReference type="PROSITE" id="PS50005">
    <property type="entry name" value="TPR"/>
    <property type="match status" value="1"/>
</dbReference>
<evidence type="ECO:0000313" key="4">
    <source>
        <dbReference type="Proteomes" id="UP000253919"/>
    </source>
</evidence>